<reference evidence="3 4" key="1">
    <citation type="journal article" date="2007" name="PLoS Pathog.">
        <title>Genome sequence of Babesia bovis and comparative analysis of apicomplexan hemoprotozoa.</title>
        <authorList>
            <person name="Brayton K.A."/>
            <person name="Lau A.O.T."/>
            <person name="Herndon D.R."/>
            <person name="Hannick L."/>
            <person name="Kappmeyer L.S."/>
            <person name="Berens S.J."/>
            <person name="Bidwell S.L."/>
            <person name="Brown W.C."/>
            <person name="Crabtree J."/>
            <person name="Fadrosh D."/>
            <person name="Feldblum T."/>
            <person name="Forberger H.A."/>
            <person name="Haas B.J."/>
            <person name="Howell J.M."/>
            <person name="Khouri H."/>
            <person name="Koo H."/>
            <person name="Mann D.J."/>
            <person name="Norimine J."/>
            <person name="Paulsen I.T."/>
            <person name="Radune D."/>
            <person name="Ren Q."/>
            <person name="Smith R.K. Jr."/>
            <person name="Suarez C.E."/>
            <person name="White O."/>
            <person name="Wortman J.R."/>
            <person name="Knowles D.P. Jr."/>
            <person name="McElwain T.F."/>
            <person name="Nene V.M."/>
        </authorList>
    </citation>
    <scope>NUCLEOTIDE SEQUENCE [LARGE SCALE GENOMIC DNA]</scope>
    <source>
        <strain evidence="3">T2Bo</strain>
    </source>
</reference>
<sequence length="308" mass="33405">MQARSRLKLLVAAGIISTASAAMPPKGIHDGPVGLQDYSSLRLEHIGRRRHRDDPPKKTISDTPPTLTQESAKDVDISSQQLTSIRDGIKQEQLQRLHINLQDVPLLNLMQIIPQFMHHLPSNLISAQRYITDAASALLSLGLQSILGSQVFSGILCTPTSNDAEMAVCVNETVTKMSQLITTGTNILSLNFRVLSGGHLAKDALVRLNTIASNPLNKDIMKVLGCTAVLYITLMRESVPDETKILAGSIMTQITSLPIITDIPDTASGGFGRVNVVIPRPSRVQRADYDIAKLRAGAHQLDLLTATQ</sequence>
<accession>A7ASB3</accession>
<dbReference type="eggNOG" id="ENOG502SGZ3">
    <property type="taxonomic scope" value="Eukaryota"/>
</dbReference>
<feature type="compositionally biased region" description="Polar residues" evidence="1">
    <location>
        <begin position="61"/>
        <end position="70"/>
    </location>
</feature>
<keyword evidence="2" id="KW-0732">Signal</keyword>
<gene>
    <name evidence="3" type="ORF">BBOV_IV010790</name>
</gene>
<dbReference type="RefSeq" id="XP_001611000.1">
    <property type="nucleotide sequence ID" value="XM_001610950.1"/>
</dbReference>
<keyword evidence="4" id="KW-1185">Reference proteome</keyword>
<dbReference type="InParanoid" id="A7ASB3"/>
<dbReference type="KEGG" id="bbo:BBOV_IV010790"/>
<dbReference type="OMA" id="EAEMLIC"/>
<evidence type="ECO:0000256" key="2">
    <source>
        <dbReference type="SAM" id="SignalP"/>
    </source>
</evidence>
<dbReference type="Proteomes" id="UP000002173">
    <property type="component" value="Unassembled WGS sequence"/>
</dbReference>
<proteinExistence type="predicted"/>
<dbReference type="EMBL" id="AAXT01000002">
    <property type="protein sequence ID" value="EDO07432.1"/>
    <property type="molecule type" value="Genomic_DNA"/>
</dbReference>
<reference evidence="4" key="2">
    <citation type="journal article" date="2020" name="Data Brief">
        <title>Transcriptome dataset of Babesia bovis life stages within vertebrate and invertebrate hosts.</title>
        <authorList>
            <person name="Ueti M.W."/>
            <person name="Johnson W.C."/>
            <person name="Kappmeyer L.S."/>
            <person name="Herndon D.R."/>
            <person name="Mousel M.R."/>
            <person name="Reif K.E."/>
            <person name="Taus N.S."/>
            <person name="Ifeonu O.O."/>
            <person name="Silva J.C."/>
            <person name="Suarez C.E."/>
            <person name="Brayton K.A."/>
        </authorList>
    </citation>
    <scope>NUCLEOTIDE SEQUENCE [LARGE SCALE GENOMIC DNA]</scope>
</reference>
<organism evidence="3 4">
    <name type="scientific">Babesia bovis</name>
    <dbReference type="NCBI Taxonomy" id="5865"/>
    <lineage>
        <taxon>Eukaryota</taxon>
        <taxon>Sar</taxon>
        <taxon>Alveolata</taxon>
        <taxon>Apicomplexa</taxon>
        <taxon>Aconoidasida</taxon>
        <taxon>Piroplasmida</taxon>
        <taxon>Babesiidae</taxon>
        <taxon>Babesia</taxon>
    </lineage>
</organism>
<feature type="signal peptide" evidence="2">
    <location>
        <begin position="1"/>
        <end position="21"/>
    </location>
</feature>
<dbReference type="VEuPathDB" id="PiroplasmaDB:BBOV_IV010790"/>
<dbReference type="AlphaFoldDB" id="A7ASB3"/>
<dbReference type="GeneID" id="5479234"/>
<evidence type="ECO:0000313" key="4">
    <source>
        <dbReference type="Proteomes" id="UP000002173"/>
    </source>
</evidence>
<name>A7ASB3_BABBO</name>
<evidence type="ECO:0000313" key="3">
    <source>
        <dbReference type="EMBL" id="EDO07432.1"/>
    </source>
</evidence>
<evidence type="ECO:0000256" key="1">
    <source>
        <dbReference type="SAM" id="MobiDB-lite"/>
    </source>
</evidence>
<protein>
    <submittedName>
        <fullName evidence="3">Membrane protein, putative</fullName>
    </submittedName>
</protein>
<feature type="compositionally biased region" description="Basic and acidic residues" evidence="1">
    <location>
        <begin position="46"/>
        <end position="60"/>
    </location>
</feature>
<reference evidence="4" key="3">
    <citation type="journal article" date="2021" name="Int. J. Parasitol.">
        <title>Comparative analysis of gene expression between Babesia bovis blood stages and kinetes allowed by improved genome annotation.</title>
        <authorList>
            <person name="Ueti M.W."/>
            <person name="Johnson W.C."/>
            <person name="Kappmeyer L.S."/>
            <person name="Herndon D.R."/>
            <person name="Mousel M.R."/>
            <person name="Reif K.E."/>
            <person name="Taus N.S."/>
            <person name="Ifeonu O.O."/>
            <person name="Silva J.C."/>
            <person name="Suarez C.E."/>
            <person name="Brayton K.A."/>
        </authorList>
    </citation>
    <scope>NUCLEOTIDE SEQUENCE [LARGE SCALE GENOMIC DNA]</scope>
</reference>
<feature type="region of interest" description="Disordered" evidence="1">
    <location>
        <begin position="46"/>
        <end position="75"/>
    </location>
</feature>
<comment type="caution">
    <text evidence="3">The sequence shown here is derived from an EMBL/GenBank/DDBJ whole genome shotgun (WGS) entry which is preliminary data.</text>
</comment>
<feature type="chain" id="PRO_5002704808" evidence="2">
    <location>
        <begin position="22"/>
        <end position="308"/>
    </location>
</feature>